<dbReference type="STRING" id="271157.SAMN05444396_11348"/>
<keyword evidence="3" id="KW-1185">Reference proteome</keyword>
<protein>
    <submittedName>
        <fullName evidence="2">Lysophospholipase L1</fullName>
    </submittedName>
</protein>
<dbReference type="CDD" id="cd04501">
    <property type="entry name" value="SGNH_hydrolase_like_4"/>
    <property type="match status" value="1"/>
</dbReference>
<dbReference type="EMBL" id="FQWE01000013">
    <property type="protein sequence ID" value="SHG44951.1"/>
    <property type="molecule type" value="Genomic_DNA"/>
</dbReference>
<dbReference type="AlphaFoldDB" id="A0A1M5JWK1"/>
<organism evidence="2 3">
    <name type="scientific">Flavobacterium segetis</name>
    <dbReference type="NCBI Taxonomy" id="271157"/>
    <lineage>
        <taxon>Bacteria</taxon>
        <taxon>Pseudomonadati</taxon>
        <taxon>Bacteroidota</taxon>
        <taxon>Flavobacteriia</taxon>
        <taxon>Flavobacteriales</taxon>
        <taxon>Flavobacteriaceae</taxon>
        <taxon>Flavobacterium</taxon>
    </lineage>
</organism>
<evidence type="ECO:0000313" key="2">
    <source>
        <dbReference type="EMBL" id="SHG44951.1"/>
    </source>
</evidence>
<dbReference type="InterPro" id="IPR051532">
    <property type="entry name" value="Ester_Hydrolysis_Enzymes"/>
</dbReference>
<dbReference type="GO" id="GO:0004622">
    <property type="term" value="F:phosphatidylcholine lysophospholipase activity"/>
    <property type="evidence" value="ECO:0007669"/>
    <property type="project" value="TreeGrafter"/>
</dbReference>
<dbReference type="InterPro" id="IPR013830">
    <property type="entry name" value="SGNH_hydro"/>
</dbReference>
<gene>
    <name evidence="2" type="ORF">SAMN05444396_11348</name>
</gene>
<sequence length="240" mass="27180">MILFSMNQMFNFLRKSKFVITFVIMAGKIQGQDWANLNKYQTQNAKLQNPTAGEKRIIFFGDSITEFWSAIDPDYFKGKHHVNRGISGQTTPQMLIRFRADVIALQPKVVVILAGINDIAGNTGPSSIEMIRDNIFSMTELAKANHVKIILCSVLPALDFPWKPNQNPVAKIKAINKIVKNYAYKNKIKYVDYYSSMVDERQGLKINYSDDGVHPNKAGYQIMKLLANRAIELTLKKSSS</sequence>
<proteinExistence type="predicted"/>
<dbReference type="Pfam" id="PF13472">
    <property type="entry name" value="Lipase_GDSL_2"/>
    <property type="match status" value="1"/>
</dbReference>
<dbReference type="SUPFAM" id="SSF52266">
    <property type="entry name" value="SGNH hydrolase"/>
    <property type="match status" value="1"/>
</dbReference>
<reference evidence="3" key="1">
    <citation type="submission" date="2016-11" db="EMBL/GenBank/DDBJ databases">
        <authorList>
            <person name="Varghese N."/>
            <person name="Submissions S."/>
        </authorList>
    </citation>
    <scope>NUCLEOTIDE SEQUENCE [LARGE SCALE GENOMIC DNA]</scope>
    <source>
        <strain evidence="3">DSM 19741</strain>
    </source>
</reference>
<evidence type="ECO:0000313" key="3">
    <source>
        <dbReference type="Proteomes" id="UP000184036"/>
    </source>
</evidence>
<dbReference type="PANTHER" id="PTHR30383">
    <property type="entry name" value="THIOESTERASE 1/PROTEASE 1/LYSOPHOSPHOLIPASE L1"/>
    <property type="match status" value="1"/>
</dbReference>
<dbReference type="Proteomes" id="UP000184036">
    <property type="component" value="Unassembled WGS sequence"/>
</dbReference>
<name>A0A1M5JWK1_9FLAO</name>
<dbReference type="Gene3D" id="3.40.50.1110">
    <property type="entry name" value="SGNH hydrolase"/>
    <property type="match status" value="1"/>
</dbReference>
<dbReference type="PANTHER" id="PTHR30383:SF5">
    <property type="entry name" value="SGNH HYDROLASE-TYPE ESTERASE DOMAIN-CONTAINING PROTEIN"/>
    <property type="match status" value="1"/>
</dbReference>
<evidence type="ECO:0000259" key="1">
    <source>
        <dbReference type="Pfam" id="PF13472"/>
    </source>
</evidence>
<feature type="domain" description="SGNH hydrolase-type esterase" evidence="1">
    <location>
        <begin position="59"/>
        <end position="222"/>
    </location>
</feature>
<dbReference type="InterPro" id="IPR036514">
    <property type="entry name" value="SGNH_hydro_sf"/>
</dbReference>
<accession>A0A1M5JWK1</accession>